<reference evidence="1 2" key="1">
    <citation type="submission" date="2015-03" db="EMBL/GenBank/DDBJ databases">
        <authorList>
            <person name="Murphy D."/>
        </authorList>
    </citation>
    <scope>NUCLEOTIDE SEQUENCE [LARGE SCALE GENOMIC DNA]</scope>
    <source>
        <strain evidence="1 2">D16</strain>
    </source>
</reference>
<name>A0A0U1D631_9MYCO</name>
<evidence type="ECO:0000313" key="2">
    <source>
        <dbReference type="Proteomes" id="UP000182227"/>
    </source>
</evidence>
<proteinExistence type="predicted"/>
<organism evidence="1 2">
    <name type="scientific">Mycolicibacterium conceptionense</name>
    <dbReference type="NCBI Taxonomy" id="451644"/>
    <lineage>
        <taxon>Bacteria</taxon>
        <taxon>Bacillati</taxon>
        <taxon>Actinomycetota</taxon>
        <taxon>Actinomycetes</taxon>
        <taxon>Mycobacteriales</taxon>
        <taxon>Mycobacteriaceae</taxon>
        <taxon>Mycolicibacterium</taxon>
    </lineage>
</organism>
<dbReference type="AlphaFoldDB" id="A0A0U1D631"/>
<sequence length="33" mass="3752">MVSKAEAAEHVKGRIQKAFARLPFEQAVLLRRT</sequence>
<gene>
    <name evidence="1" type="ORF">BN970_01725</name>
</gene>
<dbReference type="Proteomes" id="UP000182227">
    <property type="component" value="Unassembled WGS sequence"/>
</dbReference>
<dbReference type="EMBL" id="CTEF01000001">
    <property type="protein sequence ID" value="CQD08912.1"/>
    <property type="molecule type" value="Genomic_DNA"/>
</dbReference>
<evidence type="ECO:0000313" key="1">
    <source>
        <dbReference type="EMBL" id="CQD08912.1"/>
    </source>
</evidence>
<protein>
    <submittedName>
        <fullName evidence="1">Uncharacterized protein</fullName>
    </submittedName>
</protein>
<accession>A0A0U1D631</accession>